<dbReference type="CDD" id="cd14797">
    <property type="entry name" value="DUF302"/>
    <property type="match status" value="1"/>
</dbReference>
<dbReference type="AlphaFoldDB" id="A0A3M6R6Y0"/>
<accession>A0A3M6R6Y0</accession>
<dbReference type="EMBL" id="RDQJ01000023">
    <property type="protein sequence ID" value="RMX10509.1"/>
    <property type="molecule type" value="Genomic_DNA"/>
</dbReference>
<dbReference type="SUPFAM" id="SSF103247">
    <property type="entry name" value="TT1751-like"/>
    <property type="match status" value="1"/>
</dbReference>
<name>A0A3M6R6Y0_9BURK</name>
<dbReference type="Pfam" id="PF03625">
    <property type="entry name" value="DUF302"/>
    <property type="match status" value="1"/>
</dbReference>
<organism evidence="2 3">
    <name type="scientific">Vandammella animalimorsus</name>
    <dbReference type="NCBI Taxonomy" id="2029117"/>
    <lineage>
        <taxon>Bacteria</taxon>
        <taxon>Pseudomonadati</taxon>
        <taxon>Pseudomonadota</taxon>
        <taxon>Betaproteobacteria</taxon>
        <taxon>Burkholderiales</taxon>
        <taxon>Comamonadaceae</taxon>
        <taxon>Vandammella</taxon>
    </lineage>
</organism>
<dbReference type="OrthoDB" id="9799367at2"/>
<dbReference type="PANTHER" id="PTHR38342:SF2">
    <property type="entry name" value="INNER MEMBRANE OR EXPORTED"/>
    <property type="match status" value="1"/>
</dbReference>
<sequence>MLGGAATAADEAKKPAQVDGLLTVQSAHSAAESVKRIEEALKAKGLTIFTVIDHQQAAKDHQLDMPAASVIVFGNPKLGTPMMQQAPTLAIDLPSKVLVWEDGKGHVFVSMNTASYMGQRHHLPAEVTAPLAGLEKLVPAAVQSMQ</sequence>
<dbReference type="Proteomes" id="UP000275180">
    <property type="component" value="Unassembled WGS sequence"/>
</dbReference>
<dbReference type="InterPro" id="IPR035923">
    <property type="entry name" value="TT1751-like_sf"/>
</dbReference>
<proteinExistence type="predicted"/>
<dbReference type="InterPro" id="IPR005180">
    <property type="entry name" value="DUF302"/>
</dbReference>
<evidence type="ECO:0000313" key="3">
    <source>
        <dbReference type="Proteomes" id="UP000275180"/>
    </source>
</evidence>
<dbReference type="Gene3D" id="3.30.310.70">
    <property type="entry name" value="TT1751-like domain"/>
    <property type="match status" value="1"/>
</dbReference>
<evidence type="ECO:0000313" key="2">
    <source>
        <dbReference type="EMBL" id="RMX10509.1"/>
    </source>
</evidence>
<reference evidence="2 3" key="1">
    <citation type="submission" date="2018-10" db="EMBL/GenBank/DDBJ databases">
        <title>Comamonadaceae CDC group NO-1 genome sequencing and assembly.</title>
        <authorList>
            <person name="Bernier A.-M."/>
            <person name="Bernard K."/>
        </authorList>
    </citation>
    <scope>NUCLEOTIDE SEQUENCE [LARGE SCALE GENOMIC DNA]</scope>
    <source>
        <strain evidence="2 3">NML180582</strain>
    </source>
</reference>
<evidence type="ECO:0000259" key="1">
    <source>
        <dbReference type="Pfam" id="PF03625"/>
    </source>
</evidence>
<protein>
    <submittedName>
        <fullName evidence="2">DUF302 domain-containing protein</fullName>
    </submittedName>
</protein>
<gene>
    <name evidence="2" type="ORF">EBQ34_12230</name>
</gene>
<dbReference type="PANTHER" id="PTHR38342">
    <property type="entry name" value="SLR5037 PROTEIN"/>
    <property type="match status" value="1"/>
</dbReference>
<feature type="domain" description="DUF302" evidence="1">
    <location>
        <begin position="52"/>
        <end position="112"/>
    </location>
</feature>
<comment type="caution">
    <text evidence="2">The sequence shown here is derived from an EMBL/GenBank/DDBJ whole genome shotgun (WGS) entry which is preliminary data.</text>
</comment>